<evidence type="ECO:0000256" key="1">
    <source>
        <dbReference type="SAM" id="MobiDB-lite"/>
    </source>
</evidence>
<feature type="domain" description="D-alanyl-D-alanine carboxypeptidase-like core" evidence="3">
    <location>
        <begin position="110"/>
        <end position="230"/>
    </location>
</feature>
<dbReference type="InterPro" id="IPR052179">
    <property type="entry name" value="DD-CPase-like"/>
</dbReference>
<dbReference type="GO" id="GO:0009002">
    <property type="term" value="F:serine-type D-Ala-D-Ala carboxypeptidase activity"/>
    <property type="evidence" value="ECO:0007669"/>
    <property type="project" value="UniProtKB-EC"/>
</dbReference>
<evidence type="ECO:0000313" key="5">
    <source>
        <dbReference type="Proteomes" id="UP000006459"/>
    </source>
</evidence>
<dbReference type="MEROPS" id="M15.024"/>
<dbReference type="InterPro" id="IPR003709">
    <property type="entry name" value="VanY-like_core_dom"/>
</dbReference>
<dbReference type="HOGENOM" id="CLU_054193_5_1_9"/>
<dbReference type="RefSeq" id="WP_002933555.1">
    <property type="nucleotide sequence ID" value="NZ_GL890985.1"/>
</dbReference>
<evidence type="ECO:0000256" key="2">
    <source>
        <dbReference type="SAM" id="SignalP"/>
    </source>
</evidence>
<sequence length="255" mass="28724">MLIKYCKLFFLATFVLVLSACSSGKDNTRDNSTNQEGEVMQKHNSSSEKDIVTNPDNTHEKSNRDKTISVDKSVSYNGSYYSVQGKYDQIIIANKHYPLSSDYNPGENVTAKSALLDLIADMQAQGYPVSNQYSGFRSYEAQENLYQKYANQDGQAAADRYSARPGYSEHQTGLAFDLIDISGNLVEEPEASQWLLDNAYKYGFVVRYPVGKETSTGYIPESWHLRYVGKEAKEISDSGLTLEEYYHFTGGDYEK</sequence>
<dbReference type="CDD" id="cd14852">
    <property type="entry name" value="LD-carboxypeptidase"/>
    <property type="match status" value="1"/>
</dbReference>
<dbReference type="Gene3D" id="3.30.1380.10">
    <property type="match status" value="1"/>
</dbReference>
<dbReference type="Proteomes" id="UP000006459">
    <property type="component" value="Unassembled WGS sequence"/>
</dbReference>
<dbReference type="EC" id="3.4.16.4" evidence="4"/>
<keyword evidence="4" id="KW-0121">Carboxypeptidase</keyword>
<dbReference type="Pfam" id="PF02557">
    <property type="entry name" value="VanY"/>
    <property type="match status" value="1"/>
</dbReference>
<keyword evidence="2" id="KW-0732">Signal</keyword>
<dbReference type="GO" id="GO:0006508">
    <property type="term" value="P:proteolysis"/>
    <property type="evidence" value="ECO:0007669"/>
    <property type="project" value="InterPro"/>
</dbReference>
<feature type="chain" id="PRO_5039052945" evidence="2">
    <location>
        <begin position="21"/>
        <end position="255"/>
    </location>
</feature>
<accession>F3UXF2</accession>
<keyword evidence="4" id="KW-0645">Protease</keyword>
<dbReference type="InterPro" id="IPR009045">
    <property type="entry name" value="Zn_M74/Hedgehog-like"/>
</dbReference>
<reference evidence="4 5" key="1">
    <citation type="submission" date="2011-03" db="EMBL/GenBank/DDBJ databases">
        <authorList>
            <person name="Muzny D."/>
            <person name="Qin X."/>
            <person name="Deng J."/>
            <person name="Jiang H."/>
            <person name="Liu Y."/>
            <person name="Qu J."/>
            <person name="Song X.-Z."/>
            <person name="Zhang L."/>
            <person name="Thornton R."/>
            <person name="Coyle M."/>
            <person name="Francisco L."/>
            <person name="Jackson L."/>
            <person name="Javaid M."/>
            <person name="Korchina V."/>
            <person name="Kovar C."/>
            <person name="Mata R."/>
            <person name="Mathew T."/>
            <person name="Ngo R."/>
            <person name="Nguyen L."/>
            <person name="Nguyen N."/>
            <person name="Okwuonu G."/>
            <person name="Ongeri F."/>
            <person name="Pham C."/>
            <person name="Simmons D."/>
            <person name="Wilczek-Boney K."/>
            <person name="Hale W."/>
            <person name="Jakkamsetti A."/>
            <person name="Pham P."/>
            <person name="Ruth R."/>
            <person name="San Lucas F."/>
            <person name="Warren J."/>
            <person name="Zhang J."/>
            <person name="Zhao Z."/>
            <person name="Zhou C."/>
            <person name="Zhu D."/>
            <person name="Lee S."/>
            <person name="Bess C."/>
            <person name="Blankenburg K."/>
            <person name="Forbes L."/>
            <person name="Fu Q."/>
            <person name="Gubbala S."/>
            <person name="Hirani K."/>
            <person name="Jayaseelan J.C."/>
            <person name="Lara F."/>
            <person name="Munidasa M."/>
            <person name="Palculict T."/>
            <person name="Patil S."/>
            <person name="Pu L.-L."/>
            <person name="Saada N."/>
            <person name="Tang L."/>
            <person name="Weissenberger G."/>
            <person name="Zhu Y."/>
            <person name="Hemphill L."/>
            <person name="Shang Y."/>
            <person name="Youmans B."/>
            <person name="Ayvaz T."/>
            <person name="Ross M."/>
            <person name="Santibanez J."/>
            <person name="Aqrawi P."/>
            <person name="Gross S."/>
            <person name="Joshi V."/>
            <person name="Fowler G."/>
            <person name="Nazareth L."/>
            <person name="Reid J."/>
            <person name="Worley K."/>
            <person name="Petrosino J."/>
            <person name="Highlander S."/>
            <person name="Gibbs R."/>
        </authorList>
    </citation>
    <scope>NUCLEOTIDE SEQUENCE [LARGE SCALE GENOMIC DNA]</scope>
    <source>
        <strain evidence="4 5">SK49</strain>
    </source>
</reference>
<dbReference type="PROSITE" id="PS51257">
    <property type="entry name" value="PROKAR_LIPOPROTEIN"/>
    <property type="match status" value="1"/>
</dbReference>
<dbReference type="NCBIfam" id="NF041194">
    <property type="entry name" value="LD_carboxy_LdcB"/>
    <property type="match status" value="1"/>
</dbReference>
<dbReference type="eggNOG" id="COG1876">
    <property type="taxonomic scope" value="Bacteria"/>
</dbReference>
<comment type="caution">
    <text evidence="4">The sequence shown here is derived from an EMBL/GenBank/DDBJ whole genome shotgun (WGS) entry which is preliminary data.</text>
</comment>
<feature type="compositionally biased region" description="Basic and acidic residues" evidence="1">
    <location>
        <begin position="39"/>
        <end position="66"/>
    </location>
</feature>
<evidence type="ECO:0000313" key="4">
    <source>
        <dbReference type="EMBL" id="EGJ39992.1"/>
    </source>
</evidence>
<dbReference type="SUPFAM" id="SSF55166">
    <property type="entry name" value="Hedgehog/DD-peptidase"/>
    <property type="match status" value="1"/>
</dbReference>
<dbReference type="PATRIC" id="fig|888808.3.peg.1163"/>
<feature type="signal peptide" evidence="2">
    <location>
        <begin position="1"/>
        <end position="20"/>
    </location>
</feature>
<dbReference type="PANTHER" id="PTHR34385:SF1">
    <property type="entry name" value="PEPTIDOGLYCAN L-ALANYL-D-GLUTAMATE ENDOPEPTIDASE CWLK"/>
    <property type="match status" value="1"/>
</dbReference>
<evidence type="ECO:0000259" key="3">
    <source>
        <dbReference type="Pfam" id="PF02557"/>
    </source>
</evidence>
<proteinExistence type="predicted"/>
<keyword evidence="4" id="KW-0378">Hydrolase</keyword>
<dbReference type="PANTHER" id="PTHR34385">
    <property type="entry name" value="D-ALANYL-D-ALANINE CARBOXYPEPTIDASE"/>
    <property type="match status" value="1"/>
</dbReference>
<feature type="compositionally biased region" description="Polar residues" evidence="1">
    <location>
        <begin position="24"/>
        <end position="36"/>
    </location>
</feature>
<dbReference type="InterPro" id="IPR058193">
    <property type="entry name" value="VanY/YodJ_core_dom"/>
</dbReference>
<organism evidence="4 5">
    <name type="scientific">Streptococcus sanguinis SK49</name>
    <dbReference type="NCBI Taxonomy" id="888808"/>
    <lineage>
        <taxon>Bacteria</taxon>
        <taxon>Bacillati</taxon>
        <taxon>Bacillota</taxon>
        <taxon>Bacilli</taxon>
        <taxon>Lactobacillales</taxon>
        <taxon>Streptococcaceae</taxon>
        <taxon>Streptococcus</taxon>
    </lineage>
</organism>
<dbReference type="EMBL" id="AFFO01000008">
    <property type="protein sequence ID" value="EGJ39992.1"/>
    <property type="molecule type" value="Genomic_DNA"/>
</dbReference>
<name>F3UXF2_STRSA</name>
<protein>
    <submittedName>
        <fullName evidence="4">D-alanyl-D-alanine carboxypeptidase</fullName>
        <ecNumber evidence="4">3.4.16.4</ecNumber>
    </submittedName>
</protein>
<dbReference type="AlphaFoldDB" id="F3UXF2"/>
<gene>
    <name evidence="4" type="ORF">HMPREF9380_1190</name>
</gene>
<feature type="region of interest" description="Disordered" evidence="1">
    <location>
        <begin position="24"/>
        <end position="66"/>
    </location>
</feature>